<dbReference type="AlphaFoldDB" id="B4R9N0"/>
<dbReference type="RefSeq" id="WP_012521938.1">
    <property type="nucleotide sequence ID" value="NC_011144.1"/>
</dbReference>
<feature type="compositionally biased region" description="Acidic residues" evidence="1">
    <location>
        <begin position="66"/>
        <end position="94"/>
    </location>
</feature>
<dbReference type="KEGG" id="pzu:PHZ_c1380"/>
<evidence type="ECO:0000256" key="1">
    <source>
        <dbReference type="SAM" id="MobiDB-lite"/>
    </source>
</evidence>
<keyword evidence="3" id="KW-1185">Reference proteome</keyword>
<dbReference type="HOGENOM" id="CLU_1502126_0_0_5"/>
<dbReference type="EMBL" id="CP000747">
    <property type="protein sequence ID" value="ACG77794.1"/>
    <property type="molecule type" value="Genomic_DNA"/>
</dbReference>
<keyword evidence="2" id="KW-0969">Cilium</keyword>
<organism evidence="2 3">
    <name type="scientific">Phenylobacterium zucineum (strain HLK1)</name>
    <dbReference type="NCBI Taxonomy" id="450851"/>
    <lineage>
        <taxon>Bacteria</taxon>
        <taxon>Pseudomonadati</taxon>
        <taxon>Pseudomonadota</taxon>
        <taxon>Alphaproteobacteria</taxon>
        <taxon>Caulobacterales</taxon>
        <taxon>Caulobacteraceae</taxon>
        <taxon>Phenylobacterium</taxon>
    </lineage>
</organism>
<dbReference type="STRING" id="450851.PHZ_c1380"/>
<accession>B4R9N0</accession>
<keyword evidence="2" id="KW-0966">Cell projection</keyword>
<feature type="compositionally biased region" description="Acidic residues" evidence="1">
    <location>
        <begin position="134"/>
        <end position="147"/>
    </location>
</feature>
<gene>
    <name evidence="2" type="primary">flaCE</name>
    <name evidence="2" type="ordered locus">PHZ_c1380</name>
</gene>
<reference evidence="2 3" key="1">
    <citation type="journal article" date="2008" name="BMC Genomics">
        <title>Complete genome of Phenylobacterium zucineum - a novel facultative intracellular bacterium isolated from human erythroleukemia cell line K562.</title>
        <authorList>
            <person name="Luo Y."/>
            <person name="Xu X."/>
            <person name="Ding Z."/>
            <person name="Liu Z."/>
            <person name="Zhang B."/>
            <person name="Yan Z."/>
            <person name="Sun J."/>
            <person name="Hu S."/>
            <person name="Hu X."/>
        </authorList>
    </citation>
    <scope>NUCLEOTIDE SEQUENCE [LARGE SCALE GENOMIC DNA]</scope>
    <source>
        <strain evidence="2 3">HLK1</strain>
    </source>
</reference>
<feature type="region of interest" description="Disordered" evidence="1">
    <location>
        <begin position="1"/>
        <end position="179"/>
    </location>
</feature>
<evidence type="ECO:0000313" key="3">
    <source>
        <dbReference type="Proteomes" id="UP000001868"/>
    </source>
</evidence>
<evidence type="ECO:0000313" key="2">
    <source>
        <dbReference type="EMBL" id="ACG77794.1"/>
    </source>
</evidence>
<feature type="compositionally biased region" description="Acidic residues" evidence="1">
    <location>
        <begin position="8"/>
        <end position="22"/>
    </location>
</feature>
<feature type="compositionally biased region" description="Basic and acidic residues" evidence="1">
    <location>
        <begin position="117"/>
        <end position="133"/>
    </location>
</feature>
<proteinExistence type="predicted"/>
<name>B4R9N0_PHEZH</name>
<feature type="compositionally biased region" description="Basic and acidic residues" evidence="1">
    <location>
        <begin position="150"/>
        <end position="179"/>
    </location>
</feature>
<protein>
    <submittedName>
        <fullName evidence="2">Putative flagella accessory protein FlaCE</fullName>
    </submittedName>
</protein>
<keyword evidence="2" id="KW-0282">Flagellum</keyword>
<dbReference type="Proteomes" id="UP000001868">
    <property type="component" value="Chromosome"/>
</dbReference>
<sequence>MPGTSFESDADFDPQDQAETFDESMTVGGEGDSPLAGDSPLGMGEDMRTFEELPDVEDVTQRLGDRDDDEALALDADEFDPDAVDDGDFEEDNELDYHASTEEHEDDLDGLGPDDGFNDHRVLRSEIEGLEEVRDADEAEGGEDDFTDFSARDVSDDDLKNMGYAEDRGGETRAKPDED</sequence>